<dbReference type="Proteomes" id="UP001497512">
    <property type="component" value="Chromosome 19"/>
</dbReference>
<evidence type="ECO:0000313" key="3">
    <source>
        <dbReference type="EMBL" id="CAK9213191.1"/>
    </source>
</evidence>
<evidence type="ECO:0000313" key="4">
    <source>
        <dbReference type="Proteomes" id="UP001497512"/>
    </source>
</evidence>
<gene>
    <name evidence="3" type="ORF">CSSPTR1EN2_LOCUS11613</name>
</gene>
<keyword evidence="1" id="KW-0175">Coiled coil</keyword>
<feature type="coiled-coil region" evidence="1">
    <location>
        <begin position="165"/>
        <end position="290"/>
    </location>
</feature>
<evidence type="ECO:0000256" key="1">
    <source>
        <dbReference type="SAM" id="Coils"/>
    </source>
</evidence>
<accession>A0ABP0U5L7</accession>
<feature type="coiled-coil region" evidence="1">
    <location>
        <begin position="102"/>
        <end position="140"/>
    </location>
</feature>
<dbReference type="EMBL" id="OZ019911">
    <property type="protein sequence ID" value="CAK9213191.1"/>
    <property type="molecule type" value="Genomic_DNA"/>
</dbReference>
<sequence>MEKEGKEIVACSYRGEAGRRRYEQLKDSVRTLRSHIRHPSSSRPSSSSSAASFAPLPSSLSSCPLGVQMDDGGSNASNFAQESAPPAPMQQQLLHIQFQIQQQDMQEEIRNLQATLKGKAQQIEHLEREHNRQLKKLASRIHFYSDKVCTLEAQSLPSRLSTNEQKKLQVRVQSLLTKIQQSEIEKLKQEELLKSNFENAVRAMEEEHVMALGQAQKAELASRHQAEQAEATVKVLAEKIEAIQLKHGNDTKQLIQQKEMEFSLKLRQLSSAHENALQQLRKEMAEKETEWEKKMEYTKKRHLSNMQHYKIQKAKEMDELAERVKLTVESKDANIALLKAELANQQQQAFDILNGS</sequence>
<keyword evidence="4" id="KW-1185">Reference proteome</keyword>
<evidence type="ECO:0000256" key="2">
    <source>
        <dbReference type="SAM" id="MobiDB-lite"/>
    </source>
</evidence>
<organism evidence="3 4">
    <name type="scientific">Sphagnum troendelagicum</name>
    <dbReference type="NCBI Taxonomy" id="128251"/>
    <lineage>
        <taxon>Eukaryota</taxon>
        <taxon>Viridiplantae</taxon>
        <taxon>Streptophyta</taxon>
        <taxon>Embryophyta</taxon>
        <taxon>Bryophyta</taxon>
        <taxon>Sphagnophytina</taxon>
        <taxon>Sphagnopsida</taxon>
        <taxon>Sphagnales</taxon>
        <taxon>Sphagnaceae</taxon>
        <taxon>Sphagnum</taxon>
    </lineage>
</organism>
<protein>
    <submittedName>
        <fullName evidence="3">Uncharacterized protein</fullName>
    </submittedName>
</protein>
<feature type="compositionally biased region" description="Low complexity" evidence="2">
    <location>
        <begin position="41"/>
        <end position="65"/>
    </location>
</feature>
<feature type="region of interest" description="Disordered" evidence="2">
    <location>
        <begin position="32"/>
        <end position="88"/>
    </location>
</feature>
<reference evidence="3" key="1">
    <citation type="submission" date="2024-02" db="EMBL/GenBank/DDBJ databases">
        <authorList>
            <consortium name="ELIXIR-Norway"/>
            <consortium name="Elixir Norway"/>
        </authorList>
    </citation>
    <scope>NUCLEOTIDE SEQUENCE</scope>
</reference>
<proteinExistence type="predicted"/>
<name>A0ABP0U5L7_9BRYO</name>